<comment type="subunit">
    <text evidence="1">Homodimer.</text>
</comment>
<dbReference type="AlphaFoldDB" id="A0AAV2DLI1"/>
<dbReference type="Pfam" id="PF03018">
    <property type="entry name" value="Dirigent"/>
    <property type="match status" value="1"/>
</dbReference>
<evidence type="ECO:0000256" key="1">
    <source>
        <dbReference type="RuleBase" id="RU363099"/>
    </source>
</evidence>
<evidence type="ECO:0000313" key="3">
    <source>
        <dbReference type="Proteomes" id="UP001497516"/>
    </source>
</evidence>
<gene>
    <name evidence="2" type="ORF">LTRI10_LOCUS16293</name>
</gene>
<reference evidence="2 3" key="1">
    <citation type="submission" date="2024-04" db="EMBL/GenBank/DDBJ databases">
        <authorList>
            <person name="Fracassetti M."/>
        </authorList>
    </citation>
    <scope>NUCLEOTIDE SEQUENCE [LARGE SCALE GENOMIC DNA]</scope>
</reference>
<protein>
    <recommendedName>
        <fullName evidence="1">Dirigent protein</fullName>
    </recommendedName>
</protein>
<dbReference type="InterPro" id="IPR004265">
    <property type="entry name" value="Dirigent"/>
</dbReference>
<sequence length="259" mass="27893">MKTLELPSSLTMFIFCYSILITTIINHSTSLARTIADPTPPPTHSHHHHHLHKNLTFLMQNILNATHHAATTKLTSQIPFPKPLGFFPPSTGILIPQPSNVPTVSAAAGFTKQALDDSTIGLLSFPARATLEELEYGSVAEVNEELFENTSYGPVVVGRAQGVFVASSEDGFSHMVAMTANFNGDGGDQKGINGDGLRFFGVHSKKDKGESHIAVIGGTGKYEGANGFAVMEVVDLGSNFALVEEYRTNEFLLFSVYLG</sequence>
<accession>A0AAV2DLI1</accession>
<dbReference type="EMBL" id="OZ034816">
    <property type="protein sequence ID" value="CAL1374425.1"/>
    <property type="molecule type" value="Genomic_DNA"/>
</dbReference>
<comment type="similarity">
    <text evidence="1">Belongs to the plant dirigent protein family.</text>
</comment>
<proteinExistence type="inferred from homology"/>
<comment type="function">
    <text evidence="1">Dirigent proteins impart stereoselectivity on the phenoxy radical-coupling reaction, yielding optically active lignans from two molecules of coniferyl alcohol in the biosynthesis of lignans, flavonolignans, and alkaloids and thus plays a central role in plant secondary metabolism.</text>
</comment>
<dbReference type="PANTHER" id="PTHR46215">
    <property type="entry name" value="DIRIGENT PROTEIN 24-RELATED"/>
    <property type="match status" value="1"/>
</dbReference>
<keyword evidence="1" id="KW-0052">Apoplast</keyword>
<dbReference type="PANTHER" id="PTHR46215:SF17">
    <property type="entry name" value="DIRIGENT PROTEIN"/>
    <property type="match status" value="1"/>
</dbReference>
<dbReference type="Proteomes" id="UP001497516">
    <property type="component" value="Chromosome 3"/>
</dbReference>
<evidence type="ECO:0000313" key="2">
    <source>
        <dbReference type="EMBL" id="CAL1374425.1"/>
    </source>
</evidence>
<keyword evidence="1" id="KW-0964">Secreted</keyword>
<comment type="subcellular location">
    <subcellularLocation>
        <location evidence="1">Secreted</location>
        <location evidence="1">Extracellular space</location>
        <location evidence="1">Apoplast</location>
    </subcellularLocation>
</comment>
<keyword evidence="3" id="KW-1185">Reference proteome</keyword>
<organism evidence="2 3">
    <name type="scientific">Linum trigynum</name>
    <dbReference type="NCBI Taxonomy" id="586398"/>
    <lineage>
        <taxon>Eukaryota</taxon>
        <taxon>Viridiplantae</taxon>
        <taxon>Streptophyta</taxon>
        <taxon>Embryophyta</taxon>
        <taxon>Tracheophyta</taxon>
        <taxon>Spermatophyta</taxon>
        <taxon>Magnoliopsida</taxon>
        <taxon>eudicotyledons</taxon>
        <taxon>Gunneridae</taxon>
        <taxon>Pentapetalae</taxon>
        <taxon>rosids</taxon>
        <taxon>fabids</taxon>
        <taxon>Malpighiales</taxon>
        <taxon>Linaceae</taxon>
        <taxon>Linum</taxon>
    </lineage>
</organism>
<name>A0AAV2DLI1_9ROSI</name>
<dbReference type="GO" id="GO:0048046">
    <property type="term" value="C:apoplast"/>
    <property type="evidence" value="ECO:0007669"/>
    <property type="project" value="UniProtKB-SubCell"/>
</dbReference>